<name>A0ABY6ZSE3_9BACL</name>
<reference evidence="2" key="1">
    <citation type="submission" date="2022-08" db="EMBL/GenBank/DDBJ databases">
        <title>Alicyclobacillus fastidiosus DSM 17978, complete genome.</title>
        <authorList>
            <person name="Wang Q."/>
            <person name="Cai R."/>
            <person name="Wang Z."/>
        </authorList>
    </citation>
    <scope>NUCLEOTIDE SEQUENCE</scope>
    <source>
        <strain evidence="2">DSM 17978</strain>
        <plasmid evidence="2">unnamed1</plasmid>
    </source>
</reference>
<dbReference type="SUPFAM" id="SSF53067">
    <property type="entry name" value="Actin-like ATPase domain"/>
    <property type="match status" value="2"/>
</dbReference>
<evidence type="ECO:0000313" key="3">
    <source>
        <dbReference type="Proteomes" id="UP001164761"/>
    </source>
</evidence>
<evidence type="ECO:0000313" key="2">
    <source>
        <dbReference type="EMBL" id="WAH44870.1"/>
    </source>
</evidence>
<keyword evidence="2" id="KW-0614">Plasmid</keyword>
<dbReference type="CDD" id="cd10227">
    <property type="entry name" value="ASKHA_NBD_ParM-like"/>
    <property type="match status" value="1"/>
</dbReference>
<dbReference type="Pfam" id="PF17989">
    <property type="entry name" value="ALP_N"/>
    <property type="match status" value="1"/>
</dbReference>
<dbReference type="Gene3D" id="3.30.420.40">
    <property type="match status" value="1"/>
</dbReference>
<dbReference type="RefSeq" id="WP_268008739.1">
    <property type="nucleotide sequence ID" value="NZ_BSUT01000003.1"/>
</dbReference>
<dbReference type="InterPro" id="IPR040607">
    <property type="entry name" value="ALP_N"/>
</dbReference>
<keyword evidence="3" id="KW-1185">Reference proteome</keyword>
<dbReference type="InterPro" id="IPR043129">
    <property type="entry name" value="ATPase_NBD"/>
</dbReference>
<protein>
    <submittedName>
        <fullName evidence="2">ParM/StbA family protein</fullName>
    </submittedName>
</protein>
<dbReference type="Proteomes" id="UP001164761">
    <property type="component" value="Plasmid unnamed1"/>
</dbReference>
<dbReference type="EMBL" id="CP104068">
    <property type="protein sequence ID" value="WAH44870.1"/>
    <property type="molecule type" value="Genomic_DNA"/>
</dbReference>
<gene>
    <name evidence="2" type="ORF">NZD89_27885</name>
</gene>
<feature type="domain" description="Actin-like protein N-terminal" evidence="1">
    <location>
        <begin position="7"/>
        <end position="147"/>
    </location>
</feature>
<geneLocation type="plasmid" evidence="2 3">
    <name>unnamed1</name>
</geneLocation>
<organism evidence="2 3">
    <name type="scientific">Alicyclobacillus fastidiosus</name>
    <dbReference type="NCBI Taxonomy" id="392011"/>
    <lineage>
        <taxon>Bacteria</taxon>
        <taxon>Bacillati</taxon>
        <taxon>Bacillota</taxon>
        <taxon>Bacilli</taxon>
        <taxon>Bacillales</taxon>
        <taxon>Alicyclobacillaceae</taxon>
        <taxon>Alicyclobacillus</taxon>
    </lineage>
</organism>
<sequence length="277" mass="31131">MSELVVVDAGRYGTKTVTEGIRDWFPSVIGEYRELKLGRAWTHQDMIVEFDGDKYYVGEIAKTESNGAATLMLDSKVTIDTKLLILTALHRTLPNNTAAFVVTSVPISSQNELEKLHMKQLLLGSHSITVNDVSKSFHVTRVEVGIECAVAAWMLRKKRKGTYLVVDIGSRTVNFTTIVNGQWIDRLSGTLPFGTETENISMTLFVRMVMAELSRRIKPLPALVLMGGKAKDLLEYFQTYTHDVEVHHDPLHANADAMYQFWRGELQNEATKTLVEV</sequence>
<evidence type="ECO:0000259" key="1">
    <source>
        <dbReference type="Pfam" id="PF17989"/>
    </source>
</evidence>
<proteinExistence type="predicted"/>
<accession>A0ABY6ZSE3</accession>